<dbReference type="OrthoDB" id="361102at2759"/>
<gene>
    <name evidence="18" type="primary">gtf2e1</name>
</gene>
<dbReference type="FunCoup" id="A0A6P7H4G8">
    <property type="interactions" value="1266"/>
</dbReference>
<keyword evidence="10" id="KW-0539">Nucleus</keyword>
<evidence type="ECO:0000256" key="13">
    <source>
        <dbReference type="ARBA" id="ARBA00073913"/>
    </source>
</evidence>
<feature type="region of interest" description="Disordered" evidence="15">
    <location>
        <begin position="285"/>
        <end position="312"/>
    </location>
</feature>
<feature type="domain" description="HTH TFE/IIEalpha-type" evidence="16">
    <location>
        <begin position="14"/>
        <end position="104"/>
    </location>
</feature>
<evidence type="ECO:0000256" key="2">
    <source>
        <dbReference type="ARBA" id="ARBA00008947"/>
    </source>
</evidence>
<dbReference type="Pfam" id="PF11521">
    <property type="entry name" value="TFIIE-A_C"/>
    <property type="match status" value="1"/>
</dbReference>
<keyword evidence="3" id="KW-0597">Phosphoprotein</keyword>
<dbReference type="PANTHER" id="PTHR13097:SF7">
    <property type="entry name" value="GENERAL TRANSCRIPTION FACTOR IIE SUBUNIT 1"/>
    <property type="match status" value="1"/>
</dbReference>
<dbReference type="InterPro" id="IPR039997">
    <property type="entry name" value="TFE"/>
</dbReference>
<dbReference type="SMART" id="SM00531">
    <property type="entry name" value="TFIIE"/>
    <property type="match status" value="1"/>
</dbReference>
<evidence type="ECO:0000313" key="18">
    <source>
        <dbReference type="RefSeq" id="XP_028249278.1"/>
    </source>
</evidence>
<evidence type="ECO:0000256" key="3">
    <source>
        <dbReference type="ARBA" id="ARBA00022553"/>
    </source>
</evidence>
<dbReference type="AlphaFoldDB" id="A0A6P7H4G8"/>
<dbReference type="GO" id="GO:0006367">
    <property type="term" value="P:transcription initiation at RNA polymerase II promoter"/>
    <property type="evidence" value="ECO:0007669"/>
    <property type="project" value="InterPro"/>
</dbReference>
<evidence type="ECO:0000256" key="8">
    <source>
        <dbReference type="ARBA" id="ARBA00023015"/>
    </source>
</evidence>
<feature type="compositionally biased region" description="Acidic residues" evidence="15">
    <location>
        <begin position="357"/>
        <end position="368"/>
    </location>
</feature>
<evidence type="ECO:0000256" key="11">
    <source>
        <dbReference type="ARBA" id="ARBA00025581"/>
    </source>
</evidence>
<comment type="similarity">
    <text evidence="2">Belongs to the TFIIE alpha subunit family.</text>
</comment>
<dbReference type="InterPro" id="IPR002853">
    <property type="entry name" value="TFIIE_asu"/>
</dbReference>
<dbReference type="GO" id="GO:0005673">
    <property type="term" value="C:transcription factor TFIIE complex"/>
    <property type="evidence" value="ECO:0007669"/>
    <property type="project" value="TreeGrafter"/>
</dbReference>
<dbReference type="InterPro" id="IPR021600">
    <property type="entry name" value="TFIIE_asu_C"/>
</dbReference>
<comment type="subunit">
    <text evidence="12">Tetramer of two alpha and two beta chains. Interacts with TAF6/TAFII80. Interacts with ATF7IP. Interacts with SND1. Part of TBP-based Pol II pre-initiation complex (PIC), in which Pol II core assembles with general transcription factors and other specific initiation factors including GTF2E1, GTF2E2, GTF2F1, GTF2F2, TCEA1, ERCC2, ERCC3, GTF2H2, GTF2H3, GTF2H4, GTF2H5, GTF2A1, GTF2A2, GTF2B and TBP; this large multi-subunit PIC complex mediates DNA unwinding and targets Pol II core to the transcription start site where the first phosphodiester bond forms.</text>
</comment>
<dbReference type="CTD" id="2960"/>
<keyword evidence="8" id="KW-0805">Transcription regulation</keyword>
<evidence type="ECO:0000256" key="5">
    <source>
        <dbReference type="ARBA" id="ARBA00022771"/>
    </source>
</evidence>
<dbReference type="InterPro" id="IPR017919">
    <property type="entry name" value="TFIIE/TFIIEa_HTH"/>
</dbReference>
<name>A0A6P7H4G8_9TELE</name>
<dbReference type="GO" id="GO:0008270">
    <property type="term" value="F:zinc ion binding"/>
    <property type="evidence" value="ECO:0007669"/>
    <property type="project" value="UniProtKB-KW"/>
</dbReference>
<keyword evidence="7" id="KW-0007">Acetylation</keyword>
<feature type="region of interest" description="Disordered" evidence="15">
    <location>
        <begin position="208"/>
        <end position="238"/>
    </location>
</feature>
<keyword evidence="4" id="KW-0479">Metal-binding</keyword>
<evidence type="ECO:0000256" key="6">
    <source>
        <dbReference type="ARBA" id="ARBA00022833"/>
    </source>
</evidence>
<dbReference type="PROSITE" id="PS51344">
    <property type="entry name" value="HTH_TFE_IIE"/>
    <property type="match status" value="1"/>
</dbReference>
<dbReference type="InParanoid" id="A0A6P7H4G8"/>
<evidence type="ECO:0000256" key="4">
    <source>
        <dbReference type="ARBA" id="ARBA00022723"/>
    </source>
</evidence>
<accession>A0A6P7H4G8</accession>
<evidence type="ECO:0000259" key="16">
    <source>
        <dbReference type="PROSITE" id="PS51344"/>
    </source>
</evidence>
<dbReference type="Proteomes" id="UP000515145">
    <property type="component" value="Chromosome 21"/>
</dbReference>
<feature type="compositionally biased region" description="Acidic residues" evidence="15">
    <location>
        <begin position="387"/>
        <end position="402"/>
    </location>
</feature>
<evidence type="ECO:0000313" key="17">
    <source>
        <dbReference type="Proteomes" id="UP000515145"/>
    </source>
</evidence>
<protein>
    <recommendedName>
        <fullName evidence="13">General transcription factor IIE subunit 1</fullName>
    </recommendedName>
    <alternativeName>
        <fullName evidence="14">Transcription initiation factor IIE subunit alpha</fullName>
    </alternativeName>
</protein>
<organism evidence="17 18">
    <name type="scientific">Parambassis ranga</name>
    <name type="common">Indian glassy fish</name>
    <dbReference type="NCBI Taxonomy" id="210632"/>
    <lineage>
        <taxon>Eukaryota</taxon>
        <taxon>Metazoa</taxon>
        <taxon>Chordata</taxon>
        <taxon>Craniata</taxon>
        <taxon>Vertebrata</taxon>
        <taxon>Euteleostomi</taxon>
        <taxon>Actinopterygii</taxon>
        <taxon>Neopterygii</taxon>
        <taxon>Teleostei</taxon>
        <taxon>Neoteleostei</taxon>
        <taxon>Acanthomorphata</taxon>
        <taxon>Ovalentaria</taxon>
        <taxon>Ambassidae</taxon>
        <taxon>Parambassis</taxon>
    </lineage>
</organism>
<evidence type="ECO:0000256" key="15">
    <source>
        <dbReference type="SAM" id="MobiDB-lite"/>
    </source>
</evidence>
<evidence type="ECO:0000256" key="9">
    <source>
        <dbReference type="ARBA" id="ARBA00023163"/>
    </source>
</evidence>
<dbReference type="InterPro" id="IPR024550">
    <property type="entry name" value="TFIIEa/SarR/Rpc3_HTH_dom"/>
</dbReference>
<dbReference type="Gene3D" id="3.30.40.10">
    <property type="entry name" value="Zinc/RING finger domain, C3HC4 (zinc finger)"/>
    <property type="match status" value="1"/>
</dbReference>
<proteinExistence type="inferred from homology"/>
<reference evidence="18" key="1">
    <citation type="submission" date="2025-08" db="UniProtKB">
        <authorList>
            <consortium name="RefSeq"/>
        </authorList>
    </citation>
    <scope>IDENTIFICATION</scope>
</reference>
<dbReference type="InterPro" id="IPR013083">
    <property type="entry name" value="Znf_RING/FYVE/PHD"/>
</dbReference>
<keyword evidence="17" id="KW-1185">Reference proteome</keyword>
<comment type="function">
    <text evidence="11">Recruits TFIIH to the initiation complex and stimulates the RNA polymerase II C-terminal domain kinase and DNA-dependent ATPase activities of TFIIH. Both TFIIH and TFIIE are required for promoter clearance by RNA polymerase.</text>
</comment>
<keyword evidence="5" id="KW-0863">Zinc-finger</keyword>
<comment type="subcellular location">
    <subcellularLocation>
        <location evidence="1">Nucleus</location>
    </subcellularLocation>
</comment>
<dbReference type="SUPFAM" id="SSF57783">
    <property type="entry name" value="Zinc beta-ribbon"/>
    <property type="match status" value="1"/>
</dbReference>
<evidence type="ECO:0000256" key="10">
    <source>
        <dbReference type="ARBA" id="ARBA00023242"/>
    </source>
</evidence>
<evidence type="ECO:0000256" key="12">
    <source>
        <dbReference type="ARBA" id="ARBA00065242"/>
    </source>
</evidence>
<dbReference type="PANTHER" id="PTHR13097">
    <property type="entry name" value="TRANSCRIPTION INITIATION FACTOR IIE, ALPHA SUBUNIT"/>
    <property type="match status" value="1"/>
</dbReference>
<dbReference type="GeneID" id="114426221"/>
<dbReference type="Pfam" id="PF02002">
    <property type="entry name" value="TFIIE_alpha"/>
    <property type="match status" value="1"/>
</dbReference>
<keyword evidence="6" id="KW-0862">Zinc</keyword>
<dbReference type="FunFam" id="3.30.40.10:FF:000087">
    <property type="entry name" value="General transcription factor IIE subunit 1"/>
    <property type="match status" value="1"/>
</dbReference>
<dbReference type="Gene3D" id="6.10.140.1250">
    <property type="match status" value="1"/>
</dbReference>
<keyword evidence="9" id="KW-0804">Transcription</keyword>
<evidence type="ECO:0000256" key="7">
    <source>
        <dbReference type="ARBA" id="ARBA00022990"/>
    </source>
</evidence>
<feature type="region of interest" description="Disordered" evidence="15">
    <location>
        <begin position="349"/>
        <end position="409"/>
    </location>
</feature>
<sequence length="449" mass="49942">MIEPEILTEVPASLKRLAKQVVRGFYGVEHALALDVLIRNPCVREEDMLELLKFDRKQLRSVLNTLKSDKFVKCRMRVETAPDGRTTRHNYYFINYRVLVNVVKYKLDHMRRRIETDERDSTSRASFRCPCCFSTFTDLEANQLFDPMTGTFRCTFCQTEVEEDESVCPDARTLVARFNEQIEPIYALLRETEDINLSHDLLEPEPTEIPALKQSRERSAASAGNAAGPHREAWSKGSSYADMYTQNVVISMEEQDDQHKQANEGKVAKEQPLWLIKSTVQGAENEPDVLKNRGDAVSGAQDGTAGHGIGQADENEEVMRALLIHEKRAVAGAGAGAGGASAAARGLASATANASDSESDTSESDDEAPSGPPPTAAAAATQHQAEVDDEEEDDDEFEEVGDEPMVMVGGRPFSYREVSQRPELVEQMSAQEKEAYIEMGQNLFQDMYF</sequence>
<evidence type="ECO:0000256" key="1">
    <source>
        <dbReference type="ARBA" id="ARBA00004123"/>
    </source>
</evidence>
<dbReference type="RefSeq" id="XP_028249278.1">
    <property type="nucleotide sequence ID" value="XM_028393477.1"/>
</dbReference>
<evidence type="ECO:0000256" key="14">
    <source>
        <dbReference type="ARBA" id="ARBA00080958"/>
    </source>
</evidence>